<dbReference type="EMBL" id="QGNW01000038">
    <property type="protein sequence ID" value="RVX09443.1"/>
    <property type="molecule type" value="Genomic_DNA"/>
</dbReference>
<organism evidence="1 2">
    <name type="scientific">Vitis vinifera</name>
    <name type="common">Grape</name>
    <dbReference type="NCBI Taxonomy" id="29760"/>
    <lineage>
        <taxon>Eukaryota</taxon>
        <taxon>Viridiplantae</taxon>
        <taxon>Streptophyta</taxon>
        <taxon>Embryophyta</taxon>
        <taxon>Tracheophyta</taxon>
        <taxon>Spermatophyta</taxon>
        <taxon>Magnoliopsida</taxon>
        <taxon>eudicotyledons</taxon>
        <taxon>Gunneridae</taxon>
        <taxon>Pentapetalae</taxon>
        <taxon>rosids</taxon>
        <taxon>Vitales</taxon>
        <taxon>Vitaceae</taxon>
        <taxon>Viteae</taxon>
        <taxon>Vitis</taxon>
    </lineage>
</organism>
<proteinExistence type="predicted"/>
<evidence type="ECO:0000313" key="2">
    <source>
        <dbReference type="Proteomes" id="UP000288805"/>
    </source>
</evidence>
<reference evidence="1 2" key="1">
    <citation type="journal article" date="2018" name="PLoS Genet.">
        <title>Population sequencing reveals clonal diversity and ancestral inbreeding in the grapevine cultivar Chardonnay.</title>
        <authorList>
            <person name="Roach M.J."/>
            <person name="Johnson D.L."/>
            <person name="Bohlmann J."/>
            <person name="van Vuuren H.J."/>
            <person name="Jones S.J."/>
            <person name="Pretorius I.S."/>
            <person name="Schmidt S.A."/>
            <person name="Borneman A.R."/>
        </authorList>
    </citation>
    <scope>NUCLEOTIDE SEQUENCE [LARGE SCALE GENOMIC DNA]</scope>
    <source>
        <strain evidence="2">cv. Chardonnay</strain>
        <tissue evidence="1">Leaf</tissue>
    </source>
</reference>
<sequence length="109" mass="12652">MVFSRSERGVWCWVRINWDIVGTRISFLVDNEWKVRFWKDRWCGDSCVSFPSLFALAIDKERRKASWGGCMGRECAVMWKTWCFRLKQRVGSSSPRLASLLGKLGGAKL</sequence>
<name>A0A438JKG0_VITVI</name>
<dbReference type="Proteomes" id="UP000288805">
    <property type="component" value="Unassembled WGS sequence"/>
</dbReference>
<comment type="caution">
    <text evidence="1">The sequence shown here is derived from an EMBL/GenBank/DDBJ whole genome shotgun (WGS) entry which is preliminary data.</text>
</comment>
<protein>
    <submittedName>
        <fullName evidence="1">Uncharacterized protein</fullName>
    </submittedName>
</protein>
<dbReference type="AlphaFoldDB" id="A0A438JKG0"/>
<evidence type="ECO:0000313" key="1">
    <source>
        <dbReference type="EMBL" id="RVX09443.1"/>
    </source>
</evidence>
<gene>
    <name evidence="1" type="ORF">CK203_015287</name>
</gene>
<accession>A0A438JKG0</accession>